<dbReference type="GO" id="GO:0005743">
    <property type="term" value="C:mitochondrial inner membrane"/>
    <property type="evidence" value="ECO:0007669"/>
    <property type="project" value="UniProtKB-SubCell"/>
</dbReference>
<evidence type="ECO:0000313" key="14">
    <source>
        <dbReference type="Proteomes" id="UP000244309"/>
    </source>
</evidence>
<keyword evidence="5" id="KW-0809">Transit peptide</keyword>
<dbReference type="Pfam" id="PF02096">
    <property type="entry name" value="60KD_IMP"/>
    <property type="match status" value="1"/>
</dbReference>
<keyword evidence="8 11" id="KW-0472">Membrane</keyword>
<dbReference type="VEuPathDB" id="FungiDB:CXQ85_003937"/>
<keyword evidence="7" id="KW-0496">Mitochondrion</keyword>
<feature type="transmembrane region" description="Helical" evidence="11">
    <location>
        <begin position="230"/>
        <end position="247"/>
    </location>
</feature>
<feature type="transmembrane region" description="Helical" evidence="11">
    <location>
        <begin position="259"/>
        <end position="276"/>
    </location>
</feature>
<organism evidence="13 14">
    <name type="scientific">Candidozyma haemuli</name>
    <dbReference type="NCBI Taxonomy" id="45357"/>
    <lineage>
        <taxon>Eukaryota</taxon>
        <taxon>Fungi</taxon>
        <taxon>Dikarya</taxon>
        <taxon>Ascomycota</taxon>
        <taxon>Saccharomycotina</taxon>
        <taxon>Pichiomycetes</taxon>
        <taxon>Metschnikowiaceae</taxon>
        <taxon>Candidozyma</taxon>
    </lineage>
</organism>
<accession>A0A2V1B012</accession>
<keyword evidence="3 9" id="KW-0812">Transmembrane</keyword>
<keyword evidence="14" id="KW-1185">Reference proteome</keyword>
<evidence type="ECO:0000313" key="13">
    <source>
        <dbReference type="EMBL" id="PVH23647.1"/>
    </source>
</evidence>
<dbReference type="InterPro" id="IPR028055">
    <property type="entry name" value="YidC/Oxa/ALB_C"/>
</dbReference>
<evidence type="ECO:0000256" key="10">
    <source>
        <dbReference type="SAM" id="MobiDB-lite"/>
    </source>
</evidence>
<dbReference type="OrthoDB" id="2148490at2759"/>
<evidence type="ECO:0000256" key="8">
    <source>
        <dbReference type="ARBA" id="ARBA00023136"/>
    </source>
</evidence>
<dbReference type="EMBL" id="PKFO01000011">
    <property type="protein sequence ID" value="PVH23647.1"/>
    <property type="molecule type" value="Genomic_DNA"/>
</dbReference>
<feature type="domain" description="Membrane insertase YidC/Oxa/ALB C-terminal" evidence="12">
    <location>
        <begin position="114"/>
        <end position="301"/>
    </location>
</feature>
<keyword evidence="4" id="KW-0999">Mitochondrion inner membrane</keyword>
<feature type="transmembrane region" description="Helical" evidence="11">
    <location>
        <begin position="112"/>
        <end position="134"/>
    </location>
</feature>
<reference evidence="13 14" key="1">
    <citation type="submission" date="2017-12" db="EMBL/GenBank/DDBJ databases">
        <title>Genome Sequence of a Multidrug-Resistant Candida haemulonii Isolate from a Patient with Chronic Leg Ulcers in Israel.</title>
        <authorList>
            <person name="Chow N.A."/>
            <person name="Gade L."/>
            <person name="Batra D."/>
            <person name="Rowe L.A."/>
            <person name="Ben-Ami R."/>
            <person name="Loparev V.N."/>
            <person name="Litvintseva A.P."/>
        </authorList>
    </citation>
    <scope>NUCLEOTIDE SEQUENCE [LARGE SCALE GENOMIC DNA]</scope>
    <source>
        <strain evidence="13 14">B11899</strain>
    </source>
</reference>
<dbReference type="RefSeq" id="XP_025344587.1">
    <property type="nucleotide sequence ID" value="XM_025487571.1"/>
</dbReference>
<dbReference type="GO" id="GO:0032979">
    <property type="term" value="P:protein insertion into mitochondrial inner membrane from matrix"/>
    <property type="evidence" value="ECO:0007669"/>
    <property type="project" value="TreeGrafter"/>
</dbReference>
<dbReference type="CDD" id="cd20069">
    <property type="entry name" value="5TM_Oxa1-like"/>
    <property type="match status" value="1"/>
</dbReference>
<proteinExistence type="inferred from homology"/>
<evidence type="ECO:0000256" key="5">
    <source>
        <dbReference type="ARBA" id="ARBA00022946"/>
    </source>
</evidence>
<evidence type="ECO:0000256" key="7">
    <source>
        <dbReference type="ARBA" id="ARBA00023128"/>
    </source>
</evidence>
<dbReference type="InterPro" id="IPR001708">
    <property type="entry name" value="YidC/ALB3/OXA1/COX18"/>
</dbReference>
<gene>
    <name evidence="13" type="ORF">CXQ85_003937</name>
</gene>
<dbReference type="GO" id="GO:0032977">
    <property type="term" value="F:membrane insertase activity"/>
    <property type="evidence" value="ECO:0007669"/>
    <property type="project" value="InterPro"/>
</dbReference>
<evidence type="ECO:0000259" key="12">
    <source>
        <dbReference type="Pfam" id="PF02096"/>
    </source>
</evidence>
<evidence type="ECO:0000256" key="3">
    <source>
        <dbReference type="ARBA" id="ARBA00022692"/>
    </source>
</evidence>
<evidence type="ECO:0000256" key="6">
    <source>
        <dbReference type="ARBA" id="ARBA00022989"/>
    </source>
</evidence>
<evidence type="ECO:0000256" key="4">
    <source>
        <dbReference type="ARBA" id="ARBA00022792"/>
    </source>
</evidence>
<dbReference type="PANTHER" id="PTHR12428:SF66">
    <property type="entry name" value="MITOCHONDRIAL INNER MEMBRANE PROTEIN OXA1L"/>
    <property type="match status" value="1"/>
</dbReference>
<evidence type="ECO:0000256" key="2">
    <source>
        <dbReference type="ARBA" id="ARBA00009877"/>
    </source>
</evidence>
<comment type="caution">
    <text evidence="13">The sequence shown here is derived from an EMBL/GenBank/DDBJ whole genome shotgun (WGS) entry which is preliminary data.</text>
</comment>
<dbReference type="GeneID" id="37009267"/>
<name>A0A2V1B012_9ASCO</name>
<dbReference type="AlphaFoldDB" id="A0A2V1B012"/>
<feature type="transmembrane region" description="Helical" evidence="11">
    <location>
        <begin position="181"/>
        <end position="199"/>
    </location>
</feature>
<dbReference type="Proteomes" id="UP000244309">
    <property type="component" value="Unassembled WGS sequence"/>
</dbReference>
<protein>
    <recommendedName>
        <fullName evidence="12">Membrane insertase YidC/Oxa/ALB C-terminal domain-containing protein</fullName>
    </recommendedName>
</protein>
<feature type="compositionally biased region" description="Basic and acidic residues" evidence="10">
    <location>
        <begin position="340"/>
        <end position="355"/>
    </location>
</feature>
<sequence>MLRLAASKAAPVRSLLRLSPKHSSIQRPVSLITPLGLSSASLQRTSIRLNSQSTGSEIQDKLPSFDAESVSEATNLTSDSLGYLDSIGMAQGWGLTSWMETYLEYIHVYSGLPWWGTIVASALLLRVCLIPFYIKAAVNNAKMAVIQPQLSLLMEEMRADDSKRNIVLAERRALMKKHDVSLPKSMLALCQVPFAYGIFQGLRKMAAYPVEGFQNQGALWFQDLTQVDPYWGLQGISALFVMAMIRLGGEIGSSTQNPLMKKYFFVFPAITFVVTMNFSAAVALYIGVGTLFSVVQSLVFKTTAFRKFYNLPEPPKQDLSKSPKNLSEWFHQMADKQRVSAKSKMEQANRRLEAQHKKRHGRDGFVKRH</sequence>
<dbReference type="PANTHER" id="PTHR12428">
    <property type="entry name" value="OXA1"/>
    <property type="match status" value="1"/>
</dbReference>
<feature type="region of interest" description="Disordered" evidence="10">
    <location>
        <begin position="340"/>
        <end position="369"/>
    </location>
</feature>
<evidence type="ECO:0000256" key="9">
    <source>
        <dbReference type="RuleBase" id="RU003945"/>
    </source>
</evidence>
<comment type="subcellular location">
    <subcellularLocation>
        <location evidence="9">Membrane</location>
        <topology evidence="9">Multi-pass membrane protein</topology>
    </subcellularLocation>
    <subcellularLocation>
        <location evidence="1">Mitochondrion inner membrane</location>
        <topology evidence="1">Multi-pass membrane protein</topology>
    </subcellularLocation>
</comment>
<comment type="similarity">
    <text evidence="2 9">Belongs to the OXA1/ALB3/YidC family.</text>
</comment>
<keyword evidence="6 11" id="KW-1133">Transmembrane helix</keyword>
<dbReference type="STRING" id="45357.A0A2V1B012"/>
<evidence type="ECO:0000256" key="1">
    <source>
        <dbReference type="ARBA" id="ARBA00004448"/>
    </source>
</evidence>
<evidence type="ECO:0000256" key="11">
    <source>
        <dbReference type="SAM" id="Phobius"/>
    </source>
</evidence>